<keyword evidence="2" id="KW-1185">Reference proteome</keyword>
<sequence>MDDPDITIEEYIQLEAEKACRRGQEFNWETATYGKESNYGVIGEVMLKEDTAYMYLHFTRNHEELKSNTPYLEDSIRRIQDQVLKDSERY</sequence>
<name>A0ABQ5AAH7_9ASTR</name>
<gene>
    <name evidence="1" type="ORF">Tco_0820819</name>
</gene>
<protein>
    <submittedName>
        <fullName evidence="1">Uncharacterized protein</fullName>
    </submittedName>
</protein>
<dbReference type="EMBL" id="BQNB010012133">
    <property type="protein sequence ID" value="GJS99649.1"/>
    <property type="molecule type" value="Genomic_DNA"/>
</dbReference>
<organism evidence="1 2">
    <name type="scientific">Tanacetum coccineum</name>
    <dbReference type="NCBI Taxonomy" id="301880"/>
    <lineage>
        <taxon>Eukaryota</taxon>
        <taxon>Viridiplantae</taxon>
        <taxon>Streptophyta</taxon>
        <taxon>Embryophyta</taxon>
        <taxon>Tracheophyta</taxon>
        <taxon>Spermatophyta</taxon>
        <taxon>Magnoliopsida</taxon>
        <taxon>eudicotyledons</taxon>
        <taxon>Gunneridae</taxon>
        <taxon>Pentapetalae</taxon>
        <taxon>asterids</taxon>
        <taxon>campanulids</taxon>
        <taxon>Asterales</taxon>
        <taxon>Asteraceae</taxon>
        <taxon>Asteroideae</taxon>
        <taxon>Anthemideae</taxon>
        <taxon>Anthemidinae</taxon>
        <taxon>Tanacetum</taxon>
    </lineage>
</organism>
<accession>A0ABQ5AAH7</accession>
<reference evidence="1" key="1">
    <citation type="journal article" date="2022" name="Int. J. Mol. Sci.">
        <title>Draft Genome of Tanacetum Coccineum: Genomic Comparison of Closely Related Tanacetum-Family Plants.</title>
        <authorList>
            <person name="Yamashiro T."/>
            <person name="Shiraishi A."/>
            <person name="Nakayama K."/>
            <person name="Satake H."/>
        </authorList>
    </citation>
    <scope>NUCLEOTIDE SEQUENCE</scope>
</reference>
<evidence type="ECO:0000313" key="1">
    <source>
        <dbReference type="EMBL" id="GJS99649.1"/>
    </source>
</evidence>
<evidence type="ECO:0000313" key="2">
    <source>
        <dbReference type="Proteomes" id="UP001151760"/>
    </source>
</evidence>
<dbReference type="Proteomes" id="UP001151760">
    <property type="component" value="Unassembled WGS sequence"/>
</dbReference>
<reference evidence="1" key="2">
    <citation type="submission" date="2022-01" db="EMBL/GenBank/DDBJ databases">
        <authorList>
            <person name="Yamashiro T."/>
            <person name="Shiraishi A."/>
            <person name="Satake H."/>
            <person name="Nakayama K."/>
        </authorList>
    </citation>
    <scope>NUCLEOTIDE SEQUENCE</scope>
</reference>
<proteinExistence type="predicted"/>
<comment type="caution">
    <text evidence="1">The sequence shown here is derived from an EMBL/GenBank/DDBJ whole genome shotgun (WGS) entry which is preliminary data.</text>
</comment>